<keyword evidence="3" id="KW-1185">Reference proteome</keyword>
<evidence type="ECO:0008006" key="4">
    <source>
        <dbReference type="Google" id="ProtNLM"/>
    </source>
</evidence>
<accession>A0A1H2PST6</accession>
<feature type="transmembrane region" description="Helical" evidence="1">
    <location>
        <begin position="231"/>
        <end position="251"/>
    </location>
</feature>
<proteinExistence type="predicted"/>
<dbReference type="InterPro" id="IPR025333">
    <property type="entry name" value="DUF4239"/>
</dbReference>
<feature type="transmembrane region" description="Helical" evidence="1">
    <location>
        <begin position="205"/>
        <end position="225"/>
    </location>
</feature>
<evidence type="ECO:0000256" key="1">
    <source>
        <dbReference type="SAM" id="Phobius"/>
    </source>
</evidence>
<dbReference type="OrthoDB" id="4711656at2"/>
<keyword evidence="1" id="KW-1133">Transmembrane helix</keyword>
<name>A0A1H2PST6_9BURK</name>
<evidence type="ECO:0000313" key="2">
    <source>
        <dbReference type="EMBL" id="SDV50074.1"/>
    </source>
</evidence>
<dbReference type="AlphaFoldDB" id="A0A1H2PST6"/>
<dbReference type="RefSeq" id="WP_091910743.1">
    <property type="nucleotide sequence ID" value="NZ_FNLO01000010.1"/>
</dbReference>
<organism evidence="2 3">
    <name type="scientific">Chitinasiproducens palmae</name>
    <dbReference type="NCBI Taxonomy" id="1770053"/>
    <lineage>
        <taxon>Bacteria</taxon>
        <taxon>Pseudomonadati</taxon>
        <taxon>Pseudomonadota</taxon>
        <taxon>Betaproteobacteria</taxon>
        <taxon>Burkholderiales</taxon>
        <taxon>Burkholderiaceae</taxon>
        <taxon>Chitinasiproducens</taxon>
    </lineage>
</organism>
<evidence type="ECO:0000313" key="3">
    <source>
        <dbReference type="Proteomes" id="UP000243719"/>
    </source>
</evidence>
<gene>
    <name evidence="2" type="ORF">SAMN05216551_11092</name>
</gene>
<dbReference type="STRING" id="1770053.SAMN05216551_11092"/>
<keyword evidence="1" id="KW-0812">Transmembrane</keyword>
<dbReference type="EMBL" id="FNLO01000010">
    <property type="protein sequence ID" value="SDV50074.1"/>
    <property type="molecule type" value="Genomic_DNA"/>
</dbReference>
<reference evidence="3" key="1">
    <citation type="submission" date="2016-09" db="EMBL/GenBank/DDBJ databases">
        <authorList>
            <person name="Varghese N."/>
            <person name="Submissions S."/>
        </authorList>
    </citation>
    <scope>NUCLEOTIDE SEQUENCE [LARGE SCALE GENOMIC DNA]</scope>
    <source>
        <strain evidence="3">JS23</strain>
    </source>
</reference>
<keyword evidence="1" id="KW-0472">Membrane</keyword>
<protein>
    <recommendedName>
        <fullName evidence="4">DUF4239 domain-containing protein</fullName>
    </recommendedName>
</protein>
<dbReference type="Proteomes" id="UP000243719">
    <property type="component" value="Unassembled WGS sequence"/>
</dbReference>
<feature type="transmembrane region" description="Helical" evidence="1">
    <location>
        <begin position="46"/>
        <end position="65"/>
    </location>
</feature>
<sequence>MKSIDTHDFLVALGVLLWLVVASHAGMRMRRVMPESYRSKETSTVLQAVILMQVTFAAIVLGVLISTAKSEFDDLGHVVQRYAVNLIEVDRDLREIGSPAAELRATLTAYVGTSAGRPWGRGNERTEVGDAAEAAARNGFDRQLITRVGSRQQGQRLDSVLHGLAQLTDLPAAVRAPRDHALQLMQQTIALRDAVIAQSGTGVNLPFYAALIFWFSVIFFMMGLLSPYNTLIHVVSVLGALTVCSAFFVMIEMRTPFGGLIQISKDPLLDALRYLRR</sequence>
<dbReference type="Pfam" id="PF14023">
    <property type="entry name" value="Bestrophin-like"/>
    <property type="match status" value="1"/>
</dbReference>